<dbReference type="SUPFAM" id="SSF56281">
    <property type="entry name" value="Metallo-hydrolase/oxidoreductase"/>
    <property type="match status" value="1"/>
</dbReference>
<dbReference type="PANTHER" id="PTHR30619">
    <property type="entry name" value="DNA INTERNALIZATION/COMPETENCE PROTEIN COMEC/REC2"/>
    <property type="match status" value="1"/>
</dbReference>
<dbReference type="RefSeq" id="WP_109280216.1">
    <property type="nucleotide sequence ID" value="NZ_JBFAUK010000012.1"/>
</dbReference>
<dbReference type="PANTHER" id="PTHR30619:SF1">
    <property type="entry name" value="RECOMBINATION PROTEIN 2"/>
    <property type="match status" value="1"/>
</dbReference>
<organism evidence="1 2">
    <name type="scientific">Streptomyces orinoci</name>
    <name type="common">Streptoverticillium orinoci</name>
    <dbReference type="NCBI Taxonomy" id="67339"/>
    <lineage>
        <taxon>Bacteria</taxon>
        <taxon>Bacillati</taxon>
        <taxon>Actinomycetota</taxon>
        <taxon>Actinomycetes</taxon>
        <taxon>Kitasatosporales</taxon>
        <taxon>Streptomycetaceae</taxon>
        <taxon>Streptomyces</taxon>
    </lineage>
</organism>
<sequence length="365" mass="40185">MGAKLAQYLGRMKNPNVLDCLVLTHPDRDHYNLLPKVLLNDKNKLRYTIKQVRFSGELGHYRNDLDGGVSIADILENWRSYSSAPPPWRSGAPVTEPSPTAPRLLLSGPGTNPAELYVLAANTAASRGRPRKRKAPFAAARSHRWPLPVERLDSPHTAMAGTRHRRAAEYNSNRGSIVLMLAGRNPSGARQRVFLTADAGRDVEKSILENLGDAAPGLRRTGNTWLKMGHHGSTTSTSDEWLARLTPDGLLISAGTKTFGRHGTGMPSFSHLEHVLEQRKGFKPPLPAPAKPRSAPKVAYFADEDGDLPRRVDERFRTEKAIAGLATNMCQLPPDDERETGFAKGVDWHLTIDADGPNTYKLGYK</sequence>
<protein>
    <recommendedName>
        <fullName evidence="3">Metallo-beta-lactamase domain-containing protein</fullName>
    </recommendedName>
</protein>
<dbReference type="InterPro" id="IPR052159">
    <property type="entry name" value="Competence_DNA_uptake"/>
</dbReference>
<reference evidence="1 2" key="1">
    <citation type="submission" date="2024-06" db="EMBL/GenBank/DDBJ databases">
        <title>The Natural Products Discovery Center: Release of the First 8490 Sequenced Strains for Exploring Actinobacteria Biosynthetic Diversity.</title>
        <authorList>
            <person name="Kalkreuter E."/>
            <person name="Kautsar S.A."/>
            <person name="Yang D."/>
            <person name="Bader C.D."/>
            <person name="Teijaro C.N."/>
            <person name="Fluegel L."/>
            <person name="Davis C.M."/>
            <person name="Simpson J.R."/>
            <person name="Lauterbach L."/>
            <person name="Steele A.D."/>
            <person name="Gui C."/>
            <person name="Meng S."/>
            <person name="Li G."/>
            <person name="Viehrig K."/>
            <person name="Ye F."/>
            <person name="Su P."/>
            <person name="Kiefer A.F."/>
            <person name="Nichols A."/>
            <person name="Cepeda A.J."/>
            <person name="Yan W."/>
            <person name="Fan B."/>
            <person name="Jiang Y."/>
            <person name="Adhikari A."/>
            <person name="Zheng C.-J."/>
            <person name="Schuster L."/>
            <person name="Cowan T.M."/>
            <person name="Smanski M.J."/>
            <person name="Chevrette M.G."/>
            <person name="De Carvalho L.P.S."/>
            <person name="Shen B."/>
        </authorList>
    </citation>
    <scope>NUCLEOTIDE SEQUENCE [LARGE SCALE GENOMIC DNA]</scope>
    <source>
        <strain evidence="1 2">NPDC052347</strain>
    </source>
</reference>
<proteinExistence type="predicted"/>
<name>A0ABV3JZ62_STRON</name>
<evidence type="ECO:0000313" key="1">
    <source>
        <dbReference type="EMBL" id="MEV5508178.1"/>
    </source>
</evidence>
<keyword evidence="2" id="KW-1185">Reference proteome</keyword>
<dbReference type="Gene3D" id="3.60.15.10">
    <property type="entry name" value="Ribonuclease Z/Hydroxyacylglutathione hydrolase-like"/>
    <property type="match status" value="1"/>
</dbReference>
<dbReference type="InterPro" id="IPR036866">
    <property type="entry name" value="RibonucZ/Hydroxyglut_hydro"/>
</dbReference>
<gene>
    <name evidence="1" type="ORF">AB0L16_17110</name>
</gene>
<evidence type="ECO:0000313" key="2">
    <source>
        <dbReference type="Proteomes" id="UP001552594"/>
    </source>
</evidence>
<dbReference type="EMBL" id="JBFAUK010000012">
    <property type="protein sequence ID" value="MEV5508178.1"/>
    <property type="molecule type" value="Genomic_DNA"/>
</dbReference>
<comment type="caution">
    <text evidence="1">The sequence shown here is derived from an EMBL/GenBank/DDBJ whole genome shotgun (WGS) entry which is preliminary data.</text>
</comment>
<accession>A0ABV3JZ62</accession>
<dbReference type="Proteomes" id="UP001552594">
    <property type="component" value="Unassembled WGS sequence"/>
</dbReference>
<evidence type="ECO:0008006" key="3">
    <source>
        <dbReference type="Google" id="ProtNLM"/>
    </source>
</evidence>